<keyword evidence="1" id="KW-0472">Membrane</keyword>
<dbReference type="OrthoDB" id="292887at2157"/>
<dbReference type="RefSeq" id="WP_004053086.1">
    <property type="nucleotide sequence ID" value="NZ_AOMC01000093.1"/>
</dbReference>
<reference evidence="2 3" key="1">
    <citation type="journal article" date="2014" name="PLoS Genet.">
        <title>Phylogenetically driven sequencing of extremely halophilic archaea reveals strategies for static and dynamic osmo-response.</title>
        <authorList>
            <person name="Becker E.A."/>
            <person name="Seitzer P.M."/>
            <person name="Tritt A."/>
            <person name="Larsen D."/>
            <person name="Krusor M."/>
            <person name="Yao A.I."/>
            <person name="Wu D."/>
            <person name="Madern D."/>
            <person name="Eisen J.A."/>
            <person name="Darling A.E."/>
            <person name="Facciotti M.T."/>
        </authorList>
    </citation>
    <scope>NUCLEOTIDE SEQUENCE [LARGE SCALE GENOMIC DNA]</scope>
    <source>
        <strain evidence="2 3">DSM 1307</strain>
    </source>
</reference>
<dbReference type="AlphaFoldDB" id="M0MMH7"/>
<sequence>MVRSILRSALLTRYSSLRFLLMLLGVCVLLASGPIWLGTADFDYQFGYNGQVDELSFQQQTQTTPYRQLDAGTKRIVDNAIDGQSYSFEDDSRSLPKYVSRDGTFYGFTSRRAIDWANPGSFVPILTALAGFWLVFEAVQHERRQLGPHGY</sequence>
<feature type="transmembrane region" description="Helical" evidence="1">
    <location>
        <begin position="20"/>
        <end position="37"/>
    </location>
</feature>
<evidence type="ECO:0000313" key="2">
    <source>
        <dbReference type="EMBL" id="EMA45944.1"/>
    </source>
</evidence>
<name>M0MMH7_HALMO</name>
<keyword evidence="1" id="KW-0812">Transmembrane</keyword>
<evidence type="ECO:0000313" key="3">
    <source>
        <dbReference type="Proteomes" id="UP000011568"/>
    </source>
</evidence>
<comment type="caution">
    <text evidence="2">The sequence shown here is derived from an EMBL/GenBank/DDBJ whole genome shotgun (WGS) entry which is preliminary data.</text>
</comment>
<proteinExistence type="predicted"/>
<gene>
    <name evidence="2" type="ORF">C448_06840</name>
</gene>
<protein>
    <submittedName>
        <fullName evidence="2">Uncharacterized protein</fullName>
    </submittedName>
</protein>
<keyword evidence="3" id="KW-1185">Reference proteome</keyword>
<dbReference type="EMBL" id="AOMC01000093">
    <property type="protein sequence ID" value="EMA45944.1"/>
    <property type="molecule type" value="Genomic_DNA"/>
</dbReference>
<organism evidence="2 3">
    <name type="scientific">Halococcus morrhuae DSM 1307</name>
    <dbReference type="NCBI Taxonomy" id="931277"/>
    <lineage>
        <taxon>Archaea</taxon>
        <taxon>Methanobacteriati</taxon>
        <taxon>Methanobacteriota</taxon>
        <taxon>Stenosarchaea group</taxon>
        <taxon>Halobacteria</taxon>
        <taxon>Halobacteriales</taxon>
        <taxon>Halococcaceae</taxon>
        <taxon>Halococcus</taxon>
    </lineage>
</organism>
<dbReference type="eggNOG" id="ENOG502N5K6">
    <property type="taxonomic scope" value="Archaea"/>
</dbReference>
<keyword evidence="1" id="KW-1133">Transmembrane helix</keyword>
<evidence type="ECO:0000256" key="1">
    <source>
        <dbReference type="SAM" id="Phobius"/>
    </source>
</evidence>
<accession>M0MMH7</accession>
<dbReference type="Proteomes" id="UP000011568">
    <property type="component" value="Unassembled WGS sequence"/>
</dbReference>
<dbReference type="PATRIC" id="fig|931277.6.peg.1330"/>
<dbReference type="STRING" id="931277.C448_06840"/>
<feature type="transmembrane region" description="Helical" evidence="1">
    <location>
        <begin position="116"/>
        <end position="136"/>
    </location>
</feature>